<evidence type="ECO:0000313" key="3">
    <source>
        <dbReference type="EMBL" id="SEO34137.1"/>
    </source>
</evidence>
<dbReference type="GO" id="GO:0004175">
    <property type="term" value="F:endopeptidase activity"/>
    <property type="evidence" value="ECO:0007669"/>
    <property type="project" value="UniProtKB-ARBA"/>
</dbReference>
<keyword evidence="4" id="KW-1185">Reference proteome</keyword>
<dbReference type="Pfam" id="PF02517">
    <property type="entry name" value="Rce1-like"/>
    <property type="match status" value="1"/>
</dbReference>
<dbReference type="GO" id="GO:0006508">
    <property type="term" value="P:proteolysis"/>
    <property type="evidence" value="ECO:0007669"/>
    <property type="project" value="UniProtKB-KW"/>
</dbReference>
<keyword evidence="1" id="KW-0472">Membrane</keyword>
<evidence type="ECO:0000259" key="2">
    <source>
        <dbReference type="Pfam" id="PF02517"/>
    </source>
</evidence>
<keyword evidence="3" id="KW-0378">Hydrolase</keyword>
<reference evidence="4" key="1">
    <citation type="submission" date="2016-10" db="EMBL/GenBank/DDBJ databases">
        <authorList>
            <person name="Varghese N."/>
            <person name="Submissions S."/>
        </authorList>
    </citation>
    <scope>NUCLEOTIDE SEQUENCE [LARGE SCALE GENOMIC DNA]</scope>
    <source>
        <strain evidence="4">IBRC-M 10043</strain>
    </source>
</reference>
<feature type="transmembrane region" description="Helical" evidence="1">
    <location>
        <begin position="184"/>
        <end position="208"/>
    </location>
</feature>
<dbReference type="InterPro" id="IPR003675">
    <property type="entry name" value="Rce1/LyrA-like_dom"/>
</dbReference>
<keyword evidence="1" id="KW-0812">Transmembrane</keyword>
<feature type="transmembrane region" description="Helical" evidence="1">
    <location>
        <begin position="40"/>
        <end position="61"/>
    </location>
</feature>
<feature type="domain" description="CAAX prenyl protease 2/Lysostaphin resistance protein A-like" evidence="2">
    <location>
        <begin position="128"/>
        <end position="227"/>
    </location>
</feature>
<sequence length="294" mass="29044">MTALDRARLGLFVGVLAAAAAVLVAVSTLADVSPIVLAPAYMFSPLVAGLAVTLTSADLSLSTVGLRVGRPRWLAAAVVSALALVGLTLALALAVPGIGLETGVDPIPGLELPGGLVGVAAALALAVALGATVNAVFAFGEEFGWRGYLLWELAPLGFWKASLAIGALWGLWHAPVIAAGYNYPAFPIVGVGLMTAACIAFSPVYTYLVVRAESVLAAALLHGVFNGSAGLVVAYAAADGVALAQLVANPVGAAGIVAFGLAALAIAAAGSPALTETFPDRGGSPLGGVTPGDD</sequence>
<dbReference type="EMBL" id="FOCX01000011">
    <property type="protein sequence ID" value="SEO34137.1"/>
    <property type="molecule type" value="Genomic_DNA"/>
</dbReference>
<dbReference type="OrthoDB" id="28575at2157"/>
<feature type="transmembrane region" description="Helical" evidence="1">
    <location>
        <begin position="115"/>
        <end position="137"/>
    </location>
</feature>
<name>A0A1H8NX02_9EURY</name>
<feature type="transmembrane region" description="Helical" evidence="1">
    <location>
        <begin position="250"/>
        <end position="274"/>
    </location>
</feature>
<dbReference type="Proteomes" id="UP000198775">
    <property type="component" value="Unassembled WGS sequence"/>
</dbReference>
<dbReference type="GO" id="GO:0080120">
    <property type="term" value="P:CAAX-box protein maturation"/>
    <property type="evidence" value="ECO:0007669"/>
    <property type="project" value="UniProtKB-ARBA"/>
</dbReference>
<feature type="transmembrane region" description="Helical" evidence="1">
    <location>
        <begin position="149"/>
        <end position="172"/>
    </location>
</feature>
<dbReference type="RefSeq" id="WP_092660706.1">
    <property type="nucleotide sequence ID" value="NZ_FOCX01000011.1"/>
</dbReference>
<feature type="transmembrane region" description="Helical" evidence="1">
    <location>
        <begin position="73"/>
        <end position="95"/>
    </location>
</feature>
<organism evidence="3 4">
    <name type="scientific">Halorientalis persicus</name>
    <dbReference type="NCBI Taxonomy" id="1367881"/>
    <lineage>
        <taxon>Archaea</taxon>
        <taxon>Methanobacteriati</taxon>
        <taxon>Methanobacteriota</taxon>
        <taxon>Stenosarchaea group</taxon>
        <taxon>Halobacteria</taxon>
        <taxon>Halobacteriales</taxon>
        <taxon>Haloarculaceae</taxon>
        <taxon>Halorientalis</taxon>
    </lineage>
</organism>
<dbReference type="PANTHER" id="PTHR35797">
    <property type="entry name" value="PROTEASE-RELATED"/>
    <property type="match status" value="1"/>
</dbReference>
<protein>
    <submittedName>
        <fullName evidence="3">CAAX protease self-immunity</fullName>
    </submittedName>
</protein>
<gene>
    <name evidence="3" type="ORF">SAMN05216388_101178</name>
</gene>
<accession>A0A1H8NX02</accession>
<keyword evidence="1" id="KW-1133">Transmembrane helix</keyword>
<evidence type="ECO:0000256" key="1">
    <source>
        <dbReference type="SAM" id="Phobius"/>
    </source>
</evidence>
<dbReference type="InterPro" id="IPR042150">
    <property type="entry name" value="MmRce1-like"/>
</dbReference>
<keyword evidence="3" id="KW-0645">Protease</keyword>
<dbReference type="AlphaFoldDB" id="A0A1H8NX02"/>
<feature type="transmembrane region" description="Helical" evidence="1">
    <location>
        <begin position="215"/>
        <end position="238"/>
    </location>
</feature>
<proteinExistence type="predicted"/>
<evidence type="ECO:0000313" key="4">
    <source>
        <dbReference type="Proteomes" id="UP000198775"/>
    </source>
</evidence>
<dbReference type="PANTHER" id="PTHR35797:SF1">
    <property type="entry name" value="PROTEASE"/>
    <property type="match status" value="1"/>
</dbReference>